<feature type="compositionally biased region" description="Basic and acidic residues" evidence="1">
    <location>
        <begin position="1"/>
        <end position="12"/>
    </location>
</feature>
<accession>A0A2S4JUA8</accession>
<dbReference type="Proteomes" id="UP000237350">
    <property type="component" value="Unassembled WGS sequence"/>
</dbReference>
<keyword evidence="3" id="KW-1185">Reference proteome</keyword>
<feature type="region of interest" description="Disordered" evidence="1">
    <location>
        <begin position="64"/>
        <end position="90"/>
    </location>
</feature>
<evidence type="ECO:0000313" key="2">
    <source>
        <dbReference type="EMBL" id="POR03101.1"/>
    </source>
</evidence>
<organism evidence="2 3">
    <name type="scientific">Alkalispirochaeta sphaeroplastigenens</name>
    <dbReference type="NCBI Taxonomy" id="1187066"/>
    <lineage>
        <taxon>Bacteria</taxon>
        <taxon>Pseudomonadati</taxon>
        <taxon>Spirochaetota</taxon>
        <taxon>Spirochaetia</taxon>
        <taxon>Spirochaetales</taxon>
        <taxon>Spirochaetaceae</taxon>
        <taxon>Alkalispirochaeta</taxon>
    </lineage>
</organism>
<dbReference type="AlphaFoldDB" id="A0A2S4JUA8"/>
<dbReference type="EMBL" id="LPWH01000055">
    <property type="protein sequence ID" value="POR03101.1"/>
    <property type="molecule type" value="Genomic_DNA"/>
</dbReference>
<evidence type="ECO:0000256" key="1">
    <source>
        <dbReference type="SAM" id="MobiDB-lite"/>
    </source>
</evidence>
<proteinExistence type="predicted"/>
<sequence>MHHQERCQESRNDQYQQVRTERNKQERVLQKAVGHCQMVIHQICLFRLEVSLLALFEQHGSTVGEAQGISGKPEKGCAARQSKGGYQGFA</sequence>
<feature type="region of interest" description="Disordered" evidence="1">
    <location>
        <begin position="1"/>
        <end position="24"/>
    </location>
</feature>
<comment type="caution">
    <text evidence="2">The sequence shown here is derived from an EMBL/GenBank/DDBJ whole genome shotgun (WGS) entry which is preliminary data.</text>
</comment>
<evidence type="ECO:0000313" key="3">
    <source>
        <dbReference type="Proteomes" id="UP000237350"/>
    </source>
</evidence>
<name>A0A2S4JUA8_9SPIO</name>
<protein>
    <submittedName>
        <fullName evidence="2">Uncharacterized protein</fullName>
    </submittedName>
</protein>
<reference evidence="3" key="1">
    <citation type="submission" date="2015-12" db="EMBL/GenBank/DDBJ databases">
        <authorList>
            <person name="Lodha T.D."/>
            <person name="Chintalapati S."/>
            <person name="Chintalapati V.R."/>
            <person name="Sravanthi T."/>
        </authorList>
    </citation>
    <scope>NUCLEOTIDE SEQUENCE [LARGE SCALE GENOMIC DNA]</scope>
    <source>
        <strain evidence="3">JC133</strain>
    </source>
</reference>
<gene>
    <name evidence="2" type="ORF">AU468_05995</name>
</gene>